<reference evidence="3 4" key="1">
    <citation type="submission" date="2020-12" db="EMBL/GenBank/DDBJ databases">
        <title>FDA dAtabase for Regulatory Grade micrObial Sequences (FDA-ARGOS): Supporting development and validation of Infectious Disease Dx tests.</title>
        <authorList>
            <person name="Sproer C."/>
            <person name="Gronow S."/>
            <person name="Severitt S."/>
            <person name="Schroder I."/>
            <person name="Tallon L."/>
            <person name="Sadzewicz L."/>
            <person name="Zhao X."/>
            <person name="Boylan J."/>
            <person name="Ott S."/>
            <person name="Bowen H."/>
            <person name="Vavikolanu K."/>
            <person name="Mehta A."/>
            <person name="Aluvathingal J."/>
            <person name="Nadendla S."/>
            <person name="Lowell S."/>
            <person name="Myers T."/>
            <person name="Yan Y."/>
            <person name="Sichtig H."/>
        </authorList>
    </citation>
    <scope>NUCLEOTIDE SEQUENCE [LARGE SCALE GENOMIC DNA]</scope>
    <source>
        <strain evidence="3 4">FDAARGOS_909</strain>
    </source>
</reference>
<dbReference type="Proteomes" id="UP000594778">
    <property type="component" value="Chromosome"/>
</dbReference>
<keyword evidence="1" id="KW-0812">Transmembrane</keyword>
<keyword evidence="1" id="KW-1133">Transmembrane helix</keyword>
<evidence type="ECO:0000256" key="1">
    <source>
        <dbReference type="SAM" id="Phobius"/>
    </source>
</evidence>
<protein>
    <submittedName>
        <fullName evidence="3">Pilus assembly protein</fullName>
    </submittedName>
</protein>
<organism evidence="3 4">
    <name type="scientific">Delftia acidovorans</name>
    <name type="common">Pseudomonas acidovorans</name>
    <name type="synonym">Comamonas acidovorans</name>
    <dbReference type="NCBI Taxonomy" id="80866"/>
    <lineage>
        <taxon>Bacteria</taxon>
        <taxon>Pseudomonadati</taxon>
        <taxon>Pseudomonadota</taxon>
        <taxon>Betaproteobacteria</taxon>
        <taxon>Burkholderiales</taxon>
        <taxon>Comamonadaceae</taxon>
        <taxon>Delftia</taxon>
    </lineage>
</organism>
<dbReference type="RefSeq" id="WP_197955445.1">
    <property type="nucleotide sequence ID" value="NZ_CP065668.1"/>
</dbReference>
<keyword evidence="1" id="KW-0472">Membrane</keyword>
<name>A0A7T2S329_DELAC</name>
<gene>
    <name evidence="3" type="ORF">I6G66_27905</name>
</gene>
<evidence type="ECO:0000313" key="3">
    <source>
        <dbReference type="EMBL" id="QPS08041.1"/>
    </source>
</evidence>
<proteinExistence type="predicted"/>
<sequence length="254" mass="27535">MNAKAPNMRPAHRCTAQRQHGIALFIVIAVVMLSMLLALWASRSALFNEMFVGNDADYQHALEAAQALLQDAELDVRGEQASGAACAAISSKPSVCRSGATVTQFPQETQEIGLLLASLNQATPTSCRDALCTKRTGPQDFWNNVDETQGITLGQMTASDVAARYGQFTGAISEGKSNSILASRETGKGGWYWIEILPYDANAGNSGLIANDSPRLALYMQPQVIYRITAIAHGRKSGTQVVLQQTYVRQKRRD</sequence>
<feature type="transmembrane region" description="Helical" evidence="1">
    <location>
        <begin position="21"/>
        <end position="41"/>
    </location>
</feature>
<feature type="domain" description="PilX/PilW C-terminal" evidence="2">
    <location>
        <begin position="129"/>
        <end position="249"/>
    </location>
</feature>
<evidence type="ECO:0000313" key="4">
    <source>
        <dbReference type="Proteomes" id="UP000594778"/>
    </source>
</evidence>
<dbReference type="AlphaFoldDB" id="A0A7T2S329"/>
<dbReference type="InterPro" id="IPR025205">
    <property type="entry name" value="PilX/PilW_C"/>
</dbReference>
<evidence type="ECO:0000259" key="2">
    <source>
        <dbReference type="Pfam" id="PF13681"/>
    </source>
</evidence>
<accession>A0A7T2S329</accession>
<dbReference type="Pfam" id="PF13681">
    <property type="entry name" value="PilX"/>
    <property type="match status" value="1"/>
</dbReference>
<dbReference type="EMBL" id="CP065668">
    <property type="protein sequence ID" value="QPS08041.1"/>
    <property type="molecule type" value="Genomic_DNA"/>
</dbReference>